<accession>A0A1E5NZZ5</accession>
<dbReference type="STRING" id="36818.BGK67_33095"/>
<organism evidence="1 2">
    <name type="scientific">Streptomyces subrutilus</name>
    <dbReference type="NCBI Taxonomy" id="36818"/>
    <lineage>
        <taxon>Bacteria</taxon>
        <taxon>Bacillati</taxon>
        <taxon>Actinomycetota</taxon>
        <taxon>Actinomycetes</taxon>
        <taxon>Kitasatosporales</taxon>
        <taxon>Streptomycetaceae</taxon>
        <taxon>Streptomyces</taxon>
    </lineage>
</organism>
<evidence type="ECO:0000313" key="1">
    <source>
        <dbReference type="EMBL" id="OEJ22389.1"/>
    </source>
</evidence>
<reference evidence="1 2" key="1">
    <citation type="submission" date="2016-08" db="EMBL/GenBank/DDBJ databases">
        <title>The complete genome of Streptomyces subrutilus 10-1-1.</title>
        <authorList>
            <person name="Chen X."/>
        </authorList>
    </citation>
    <scope>NUCLEOTIDE SEQUENCE [LARGE SCALE GENOMIC DNA]</scope>
    <source>
        <strain evidence="1 2">10-1-1</strain>
    </source>
</reference>
<sequence length="65" mass="6589">MITSQTLGTTLYPVSIGGHLVEAAVELARGAAARLGAGLDQERLRAHGDAAAALLRLAAAERPAP</sequence>
<dbReference type="Proteomes" id="UP000095705">
    <property type="component" value="Unassembled WGS sequence"/>
</dbReference>
<dbReference type="EMBL" id="MEHK01000002">
    <property type="protein sequence ID" value="OEJ22389.1"/>
    <property type="molecule type" value="Genomic_DNA"/>
</dbReference>
<dbReference type="AlphaFoldDB" id="A0A1E5NZZ5"/>
<evidence type="ECO:0000313" key="2">
    <source>
        <dbReference type="Proteomes" id="UP000095705"/>
    </source>
</evidence>
<keyword evidence="2" id="KW-1185">Reference proteome</keyword>
<proteinExistence type="predicted"/>
<name>A0A1E5NZZ5_9ACTN</name>
<dbReference type="RefSeq" id="WP_069924439.1">
    <property type="nucleotide sequence ID" value="NZ_MEHK01000002.1"/>
</dbReference>
<gene>
    <name evidence="1" type="ORF">BGK67_33095</name>
</gene>
<comment type="caution">
    <text evidence="1">The sequence shown here is derived from an EMBL/GenBank/DDBJ whole genome shotgun (WGS) entry which is preliminary data.</text>
</comment>
<protein>
    <submittedName>
        <fullName evidence="1">Uncharacterized protein</fullName>
    </submittedName>
</protein>